<keyword evidence="2" id="KW-1185">Reference proteome</keyword>
<dbReference type="Proteomes" id="UP001150603">
    <property type="component" value="Unassembled WGS sequence"/>
</dbReference>
<proteinExistence type="predicted"/>
<evidence type="ECO:0000313" key="2">
    <source>
        <dbReference type="Proteomes" id="UP001150603"/>
    </source>
</evidence>
<reference evidence="1" key="1">
    <citation type="submission" date="2022-07" db="EMBL/GenBank/DDBJ databases">
        <title>Phylogenomic reconstructions and comparative analyses of Kickxellomycotina fungi.</title>
        <authorList>
            <person name="Reynolds N.K."/>
            <person name="Stajich J.E."/>
            <person name="Barry K."/>
            <person name="Grigoriev I.V."/>
            <person name="Crous P."/>
            <person name="Smith M.E."/>
        </authorList>
    </citation>
    <scope>NUCLEOTIDE SEQUENCE</scope>
    <source>
        <strain evidence="1">NRRL 5244</strain>
    </source>
</reference>
<sequence>MATVQPGETVYTTWEMNGHLNNEAPTTIKILYYPDSSKEFKDVTERDASMVAGSMEFATNGNCYVPGNPNSVCFGSWKVPQDLVPGQTYHFVWFWYFNANPAGQWYSTCFDMKVESESHVVDSSKSMTELLKKGQPSLAYVYGFNDKVVAQVADVSSLSRYAHAANSSSSAAPMASATPMSSAAPMATPTITIDDGGRNPDPAAASTSTPVSSAPAPAMTATPVSSPAPVTSPAPVASPEVATMQDPKHPGKTLKCYRRRRAAN</sequence>
<gene>
    <name evidence="1" type="ORF">FBU59_003090</name>
</gene>
<accession>A0ACC1J9I0</accession>
<dbReference type="EMBL" id="JANBPW010001868">
    <property type="protein sequence ID" value="KAJ1942814.1"/>
    <property type="molecule type" value="Genomic_DNA"/>
</dbReference>
<name>A0ACC1J9I0_9FUNG</name>
<protein>
    <submittedName>
        <fullName evidence="1">Uncharacterized protein</fullName>
    </submittedName>
</protein>
<comment type="caution">
    <text evidence="1">The sequence shown here is derived from an EMBL/GenBank/DDBJ whole genome shotgun (WGS) entry which is preliminary data.</text>
</comment>
<evidence type="ECO:0000313" key="1">
    <source>
        <dbReference type="EMBL" id="KAJ1942814.1"/>
    </source>
</evidence>
<organism evidence="1 2">
    <name type="scientific">Linderina macrospora</name>
    <dbReference type="NCBI Taxonomy" id="4868"/>
    <lineage>
        <taxon>Eukaryota</taxon>
        <taxon>Fungi</taxon>
        <taxon>Fungi incertae sedis</taxon>
        <taxon>Zoopagomycota</taxon>
        <taxon>Kickxellomycotina</taxon>
        <taxon>Kickxellomycetes</taxon>
        <taxon>Kickxellales</taxon>
        <taxon>Kickxellaceae</taxon>
        <taxon>Linderina</taxon>
    </lineage>
</organism>